<organism evidence="1 2">
    <name type="scientific">Paenibacillus segetis</name>
    <dbReference type="NCBI Taxonomy" id="1325360"/>
    <lineage>
        <taxon>Bacteria</taxon>
        <taxon>Bacillati</taxon>
        <taxon>Bacillota</taxon>
        <taxon>Bacilli</taxon>
        <taxon>Bacillales</taxon>
        <taxon>Paenibacillaceae</taxon>
        <taxon>Paenibacillus</taxon>
    </lineage>
</organism>
<protein>
    <recommendedName>
        <fullName evidence="3">Heptaprenyl diphosphate synthase</fullName>
    </recommendedName>
</protein>
<evidence type="ECO:0000313" key="2">
    <source>
        <dbReference type="Proteomes" id="UP000659344"/>
    </source>
</evidence>
<dbReference type="Proteomes" id="UP000659344">
    <property type="component" value="Unassembled WGS sequence"/>
</dbReference>
<evidence type="ECO:0000313" key="1">
    <source>
        <dbReference type="EMBL" id="GGH24543.1"/>
    </source>
</evidence>
<evidence type="ECO:0008006" key="3">
    <source>
        <dbReference type="Google" id="ProtNLM"/>
    </source>
</evidence>
<dbReference type="EMBL" id="BMFT01000001">
    <property type="protein sequence ID" value="GGH24543.1"/>
    <property type="molecule type" value="Genomic_DNA"/>
</dbReference>
<dbReference type="RefSeq" id="WP_188539024.1">
    <property type="nucleotide sequence ID" value="NZ_BMFT01000001.1"/>
</dbReference>
<sequence length="290" mass="33087">MKPYRINELAQKYVEYDMISTHTALPEFPGSRVRLLYTFLNDRDGGRSNCTAETCALAAFLVQLGLDTHDKIDLEIRHQDERNMRSRQLKVLAGDYFSGVFYELLAQAGEIKIVSLMSSAICEVNRLKVNLYTKLKGMLLSAEDYLKERAQLNMTLFLSFTTLLDKSVHNVWRLLLSELSRCEVIFGEMKSTGELPQHHQGYAYFKIMETGTFEDKETVSGTSIADREWTSLLAKYNVKEQLTVLLSQSVERTQKLINECKSETIRSEVVKALEPFIEAVSPTCRSLQEG</sequence>
<proteinExistence type="predicted"/>
<dbReference type="Gene3D" id="1.20.120.1450">
    <property type="match status" value="1"/>
</dbReference>
<dbReference type="Pfam" id="PF07307">
    <property type="entry name" value="HEPPP_synt_1"/>
    <property type="match status" value="1"/>
</dbReference>
<name>A0ABQ1YH87_9BACL</name>
<dbReference type="InterPro" id="IPR009920">
    <property type="entry name" value="HEPPP_synth_su1"/>
</dbReference>
<keyword evidence="2" id="KW-1185">Reference proteome</keyword>
<gene>
    <name evidence="1" type="ORF">GCM10008013_24340</name>
</gene>
<reference evidence="2" key="1">
    <citation type="journal article" date="2019" name="Int. J. Syst. Evol. Microbiol.">
        <title>The Global Catalogue of Microorganisms (GCM) 10K type strain sequencing project: providing services to taxonomists for standard genome sequencing and annotation.</title>
        <authorList>
            <consortium name="The Broad Institute Genomics Platform"/>
            <consortium name="The Broad Institute Genome Sequencing Center for Infectious Disease"/>
            <person name="Wu L."/>
            <person name="Ma J."/>
        </authorList>
    </citation>
    <scope>NUCLEOTIDE SEQUENCE [LARGE SCALE GENOMIC DNA]</scope>
    <source>
        <strain evidence="2">CGMCC 1.12769</strain>
    </source>
</reference>
<accession>A0ABQ1YH87</accession>
<comment type="caution">
    <text evidence="1">The sequence shown here is derived from an EMBL/GenBank/DDBJ whole genome shotgun (WGS) entry which is preliminary data.</text>
</comment>